<sequence>MKTFYSLIKISPNSLSDDSLVIGMILSDQKGFRYKFSQRKKRIAKGILTSDSRVLDYLEKEITHKLDELNTLAKKSKAEPEIFDLKSSFSSEYFEYLSRYSNGLLKFTAPNFITDQVNAEKFQKLFRMFVDQVEETEINPEKEEEKHFNERINTNLIERVKEKVHIHKKFDHNFTPSLVTPFEMDCVGRNGVFVGAKSLYFTHSRDKIHKATTSYVNLIVHLSYGHQKEPFENKFFLIADEPEQKKSFEHQIWNDLRKKERLFSVISSDDASMVAETIENSGASKFLDL</sequence>
<evidence type="ECO:0000313" key="2">
    <source>
        <dbReference type="Proteomes" id="UP000252733"/>
    </source>
</evidence>
<dbReference type="Proteomes" id="UP000252733">
    <property type="component" value="Unassembled WGS sequence"/>
</dbReference>
<name>A0A2T0XHA7_9BACT</name>
<accession>A0A2T0XHA7</accession>
<dbReference type="OrthoDB" id="1466785at2"/>
<dbReference type="AlphaFoldDB" id="A0A2T0XHA7"/>
<dbReference type="RefSeq" id="WP_106153499.1">
    <property type="nucleotide sequence ID" value="NZ_PVTS01000010.1"/>
</dbReference>
<evidence type="ECO:0008006" key="3">
    <source>
        <dbReference type="Google" id="ProtNLM"/>
    </source>
</evidence>
<reference evidence="1 2" key="1">
    <citation type="submission" date="2018-07" db="EMBL/GenBank/DDBJ databases">
        <title>Freshwater and sediment microbial communities from various areas in North America, analyzing microbe dynamics in response to fracking.</title>
        <authorList>
            <person name="Lamendella R."/>
        </authorList>
    </citation>
    <scope>NUCLEOTIDE SEQUENCE [LARGE SCALE GENOMIC DNA]</scope>
    <source>
        <strain evidence="1 2">160A</strain>
    </source>
</reference>
<comment type="caution">
    <text evidence="1">The sequence shown here is derived from an EMBL/GenBank/DDBJ whole genome shotgun (WGS) entry which is preliminary data.</text>
</comment>
<organism evidence="1 2">
    <name type="scientific">Marinilabilia salmonicolor</name>
    <dbReference type="NCBI Taxonomy" id="989"/>
    <lineage>
        <taxon>Bacteria</taxon>
        <taxon>Pseudomonadati</taxon>
        <taxon>Bacteroidota</taxon>
        <taxon>Bacteroidia</taxon>
        <taxon>Marinilabiliales</taxon>
        <taxon>Marinilabiliaceae</taxon>
        <taxon>Marinilabilia</taxon>
    </lineage>
</organism>
<dbReference type="EMBL" id="QPIZ01000012">
    <property type="protein sequence ID" value="RCW33861.1"/>
    <property type="molecule type" value="Genomic_DNA"/>
</dbReference>
<proteinExistence type="predicted"/>
<protein>
    <recommendedName>
        <fullName evidence="3">DUF3037 family protein</fullName>
    </recommendedName>
</protein>
<gene>
    <name evidence="1" type="ORF">DFO77_11223</name>
</gene>
<keyword evidence="2" id="KW-1185">Reference proteome</keyword>
<evidence type="ECO:0000313" key="1">
    <source>
        <dbReference type="EMBL" id="RCW33861.1"/>
    </source>
</evidence>